<name>X0VC12_9ZZZZ</name>
<reference evidence="2" key="1">
    <citation type="journal article" date="2014" name="Front. Microbiol.">
        <title>High frequency of phylogenetically diverse reductive dehalogenase-homologous genes in deep subseafloor sedimentary metagenomes.</title>
        <authorList>
            <person name="Kawai M."/>
            <person name="Futagami T."/>
            <person name="Toyoda A."/>
            <person name="Takaki Y."/>
            <person name="Nishi S."/>
            <person name="Hori S."/>
            <person name="Arai W."/>
            <person name="Tsubouchi T."/>
            <person name="Morono Y."/>
            <person name="Uchiyama I."/>
            <person name="Ito T."/>
            <person name="Fujiyama A."/>
            <person name="Inagaki F."/>
            <person name="Takami H."/>
        </authorList>
    </citation>
    <scope>NUCLEOTIDE SEQUENCE</scope>
    <source>
        <strain evidence="2">Expedition CK06-06</strain>
    </source>
</reference>
<keyword evidence="1" id="KW-0472">Membrane</keyword>
<evidence type="ECO:0000313" key="2">
    <source>
        <dbReference type="EMBL" id="GAG15870.1"/>
    </source>
</evidence>
<keyword evidence="1" id="KW-0812">Transmembrane</keyword>
<accession>X0VC12</accession>
<proteinExistence type="predicted"/>
<evidence type="ECO:0000256" key="1">
    <source>
        <dbReference type="SAM" id="Phobius"/>
    </source>
</evidence>
<gene>
    <name evidence="2" type="ORF">S01H1_56097</name>
</gene>
<dbReference type="AlphaFoldDB" id="X0VC12"/>
<organism evidence="2">
    <name type="scientific">marine sediment metagenome</name>
    <dbReference type="NCBI Taxonomy" id="412755"/>
    <lineage>
        <taxon>unclassified sequences</taxon>
        <taxon>metagenomes</taxon>
        <taxon>ecological metagenomes</taxon>
    </lineage>
</organism>
<comment type="caution">
    <text evidence="2">The sequence shown here is derived from an EMBL/GenBank/DDBJ whole genome shotgun (WGS) entry which is preliminary data.</text>
</comment>
<protein>
    <submittedName>
        <fullName evidence="2">Uncharacterized protein</fullName>
    </submittedName>
</protein>
<sequence>MSQPEGRRINAPQLTTQNARHRELAAVLLLLFAGPVLYGAGLWAGSIADGRPPDEVTCFDPAAADQFSAVRTAAAIAMAV</sequence>
<feature type="non-terminal residue" evidence="2">
    <location>
        <position position="80"/>
    </location>
</feature>
<keyword evidence="1" id="KW-1133">Transmembrane helix</keyword>
<feature type="transmembrane region" description="Helical" evidence="1">
    <location>
        <begin position="24"/>
        <end position="44"/>
    </location>
</feature>
<dbReference type="EMBL" id="BARS01036501">
    <property type="protein sequence ID" value="GAG15870.1"/>
    <property type="molecule type" value="Genomic_DNA"/>
</dbReference>